<dbReference type="PRINTS" id="PR00421">
    <property type="entry name" value="THIOREDOXIN"/>
</dbReference>
<name>A0AAD6E397_9EURO</name>
<evidence type="ECO:0000256" key="1">
    <source>
        <dbReference type="ARBA" id="ARBA00008987"/>
    </source>
</evidence>
<dbReference type="PROSITE" id="PS51352">
    <property type="entry name" value="THIOREDOXIN_2"/>
    <property type="match status" value="1"/>
</dbReference>
<comment type="similarity">
    <text evidence="1">Belongs to the thioredoxin family.</text>
</comment>
<protein>
    <submittedName>
        <fullName evidence="4">Thioredoxin</fullName>
    </submittedName>
</protein>
<dbReference type="SUPFAM" id="SSF52833">
    <property type="entry name" value="Thioredoxin-like"/>
    <property type="match status" value="1"/>
</dbReference>
<dbReference type="InterPro" id="IPR036249">
    <property type="entry name" value="Thioredoxin-like_sf"/>
</dbReference>
<sequence length="172" mass="19054">FKPSPLRLSRLSICRATPSVLRSSIPKRLPVQTPFRTFTSTPIPHFSQSTHKMAGGKVVEITSKAEWTEKVVNSKEPVLVDFFATWCGPCKAISPQIEKLSIAHENVKFFQVDVDKVADVAAENGISAMPTFLFFKNGEKVETVRGANPPCYPDWSGQASGVRMEMIPLFDV</sequence>
<evidence type="ECO:0000259" key="3">
    <source>
        <dbReference type="PROSITE" id="PS51352"/>
    </source>
</evidence>
<feature type="domain" description="Thioredoxin" evidence="3">
    <location>
        <begin position="37"/>
        <end position="161"/>
    </location>
</feature>
<dbReference type="PROSITE" id="PS00194">
    <property type="entry name" value="THIOREDOXIN_1"/>
    <property type="match status" value="1"/>
</dbReference>
<evidence type="ECO:0000313" key="5">
    <source>
        <dbReference type="Proteomes" id="UP001216150"/>
    </source>
</evidence>
<dbReference type="EMBL" id="JAQJAC010000001">
    <property type="protein sequence ID" value="KAJ5599694.1"/>
    <property type="molecule type" value="Genomic_DNA"/>
</dbReference>
<dbReference type="NCBIfam" id="TIGR01068">
    <property type="entry name" value="thioredoxin"/>
    <property type="match status" value="1"/>
</dbReference>
<proteinExistence type="inferred from homology"/>
<organism evidence="4 5">
    <name type="scientific">Penicillium hetheringtonii</name>
    <dbReference type="NCBI Taxonomy" id="911720"/>
    <lineage>
        <taxon>Eukaryota</taxon>
        <taxon>Fungi</taxon>
        <taxon>Dikarya</taxon>
        <taxon>Ascomycota</taxon>
        <taxon>Pezizomycotina</taxon>
        <taxon>Eurotiomycetes</taxon>
        <taxon>Eurotiomycetidae</taxon>
        <taxon>Eurotiales</taxon>
        <taxon>Aspergillaceae</taxon>
        <taxon>Penicillium</taxon>
    </lineage>
</organism>
<dbReference type="AlphaFoldDB" id="A0AAD6E397"/>
<dbReference type="Proteomes" id="UP001216150">
    <property type="component" value="Unassembled WGS sequence"/>
</dbReference>
<dbReference type="Pfam" id="PF00085">
    <property type="entry name" value="Thioredoxin"/>
    <property type="match status" value="1"/>
</dbReference>
<dbReference type="CDD" id="cd02947">
    <property type="entry name" value="TRX_family"/>
    <property type="match status" value="1"/>
</dbReference>
<dbReference type="GO" id="GO:0015035">
    <property type="term" value="F:protein-disulfide reductase activity"/>
    <property type="evidence" value="ECO:0007669"/>
    <property type="project" value="InterPro"/>
</dbReference>
<dbReference type="InterPro" id="IPR017937">
    <property type="entry name" value="Thioredoxin_CS"/>
</dbReference>
<keyword evidence="5" id="KW-1185">Reference proteome</keyword>
<reference evidence="4 5" key="1">
    <citation type="journal article" date="2023" name="IMA Fungus">
        <title>Comparative genomic study of the Penicillium genus elucidates a diverse pangenome and 15 lateral gene transfer events.</title>
        <authorList>
            <person name="Petersen C."/>
            <person name="Sorensen T."/>
            <person name="Nielsen M.R."/>
            <person name="Sondergaard T.E."/>
            <person name="Sorensen J.L."/>
            <person name="Fitzpatrick D.A."/>
            <person name="Frisvad J.C."/>
            <person name="Nielsen K.L."/>
        </authorList>
    </citation>
    <scope>NUCLEOTIDE SEQUENCE [LARGE SCALE GENOMIC DNA]</scope>
    <source>
        <strain evidence="4 5">IBT 29057</strain>
    </source>
</reference>
<keyword evidence="2" id="KW-1015">Disulfide bond</keyword>
<feature type="non-terminal residue" evidence="4">
    <location>
        <position position="1"/>
    </location>
</feature>
<dbReference type="Gene3D" id="3.40.30.10">
    <property type="entry name" value="Glutaredoxin"/>
    <property type="match status" value="1"/>
</dbReference>
<dbReference type="FunFam" id="3.40.30.10:FF:000245">
    <property type="entry name" value="Thioredoxin"/>
    <property type="match status" value="1"/>
</dbReference>
<dbReference type="InterPro" id="IPR005746">
    <property type="entry name" value="Thioredoxin"/>
</dbReference>
<accession>A0AAD6E397</accession>
<dbReference type="InterPro" id="IPR013766">
    <property type="entry name" value="Thioredoxin_domain"/>
</dbReference>
<evidence type="ECO:0000256" key="2">
    <source>
        <dbReference type="ARBA" id="ARBA00023157"/>
    </source>
</evidence>
<comment type="caution">
    <text evidence="4">The sequence shown here is derived from an EMBL/GenBank/DDBJ whole genome shotgun (WGS) entry which is preliminary data.</text>
</comment>
<dbReference type="PANTHER" id="PTHR46115">
    <property type="entry name" value="THIOREDOXIN-LIKE PROTEIN 1"/>
    <property type="match status" value="1"/>
</dbReference>
<evidence type="ECO:0000313" key="4">
    <source>
        <dbReference type="EMBL" id="KAJ5599694.1"/>
    </source>
</evidence>
<gene>
    <name evidence="4" type="ORF">N7450_000761</name>
</gene>